<dbReference type="InterPro" id="IPR029068">
    <property type="entry name" value="Glyas_Bleomycin-R_OHBP_Dase"/>
</dbReference>
<evidence type="ECO:0000313" key="3">
    <source>
        <dbReference type="Proteomes" id="UP001151752"/>
    </source>
</evidence>
<dbReference type="GO" id="GO:0016829">
    <property type="term" value="F:lyase activity"/>
    <property type="evidence" value="ECO:0007669"/>
    <property type="project" value="UniProtKB-KW"/>
</dbReference>
<dbReference type="Proteomes" id="UP001151752">
    <property type="component" value="Chromosome 7"/>
</dbReference>
<dbReference type="PANTHER" id="PTHR46142:SF14">
    <property type="entry name" value="METHYLMALONYL-COA EPIMERASE, MITOCHONDRIAL-LIKE"/>
    <property type="match status" value="1"/>
</dbReference>
<dbReference type="Gene3D" id="3.10.180.10">
    <property type="entry name" value="2,3-Dihydroxybiphenyl 1,2-Dioxygenase, domain 1"/>
    <property type="match status" value="1"/>
</dbReference>
<dbReference type="AlphaFoldDB" id="A0A9Q0UPZ1"/>
<reference evidence="2" key="1">
    <citation type="submission" date="2022-11" db="EMBL/GenBank/DDBJ databases">
        <authorList>
            <person name="Hyden B.L."/>
            <person name="Feng K."/>
            <person name="Yates T."/>
            <person name="Jawdy S."/>
            <person name="Smart L.B."/>
            <person name="Muchero W."/>
        </authorList>
    </citation>
    <scope>NUCLEOTIDE SEQUENCE</scope>
    <source>
        <tissue evidence="2">Shoot tip</tissue>
    </source>
</reference>
<reference evidence="2" key="2">
    <citation type="journal article" date="2023" name="Int. J. Mol. Sci.">
        <title>De Novo Assembly and Annotation of 11 Diverse Shrub Willow (Salix) Genomes Reveals Novel Gene Organization in Sex-Linked Regions.</title>
        <authorList>
            <person name="Hyden B."/>
            <person name="Feng K."/>
            <person name="Yates T.B."/>
            <person name="Jawdy S."/>
            <person name="Cereghino C."/>
            <person name="Smart L.B."/>
            <person name="Muchero W."/>
        </authorList>
    </citation>
    <scope>NUCLEOTIDE SEQUENCE</scope>
    <source>
        <tissue evidence="2">Shoot tip</tissue>
    </source>
</reference>
<keyword evidence="2" id="KW-0456">Lyase</keyword>
<accession>A0A9Q0UPZ1</accession>
<sequence>MHSDQIISLMCTYSGCSAVYGIGVHLLQSEDPENMPKISKINPKDNHFSFQCESMATVGEKLEEMQIEYVQTRIEEDGMEVDQLFFQDPDGMMIEICNCNNLPVTPLAHDVMLSCSFNNK</sequence>
<dbReference type="Pfam" id="PF00903">
    <property type="entry name" value="Glyoxalase"/>
    <property type="match status" value="1"/>
</dbReference>
<dbReference type="PANTHER" id="PTHR46142">
    <property type="match status" value="1"/>
</dbReference>
<dbReference type="SUPFAM" id="SSF54593">
    <property type="entry name" value="Glyoxalase/Bleomycin resistance protein/Dihydroxybiphenyl dioxygenase"/>
    <property type="match status" value="1"/>
</dbReference>
<dbReference type="InterPro" id="IPR004360">
    <property type="entry name" value="Glyas_Fos-R_dOase_dom"/>
</dbReference>
<organism evidence="2 3">
    <name type="scientific">Salix koriyanagi</name>
    <dbReference type="NCBI Taxonomy" id="2511006"/>
    <lineage>
        <taxon>Eukaryota</taxon>
        <taxon>Viridiplantae</taxon>
        <taxon>Streptophyta</taxon>
        <taxon>Embryophyta</taxon>
        <taxon>Tracheophyta</taxon>
        <taxon>Spermatophyta</taxon>
        <taxon>Magnoliopsida</taxon>
        <taxon>eudicotyledons</taxon>
        <taxon>Gunneridae</taxon>
        <taxon>Pentapetalae</taxon>
        <taxon>rosids</taxon>
        <taxon>fabids</taxon>
        <taxon>Malpighiales</taxon>
        <taxon>Salicaceae</taxon>
        <taxon>Saliceae</taxon>
        <taxon>Salix</taxon>
    </lineage>
</organism>
<proteinExistence type="predicted"/>
<evidence type="ECO:0000259" key="1">
    <source>
        <dbReference type="Pfam" id="PF00903"/>
    </source>
</evidence>
<dbReference type="EMBL" id="JAPFFM010000011">
    <property type="protein sequence ID" value="KAJ6733897.1"/>
    <property type="molecule type" value="Genomic_DNA"/>
</dbReference>
<evidence type="ECO:0000313" key="2">
    <source>
        <dbReference type="EMBL" id="KAJ6733897.1"/>
    </source>
</evidence>
<keyword evidence="3" id="KW-1185">Reference proteome</keyword>
<comment type="caution">
    <text evidence="2">The sequence shown here is derived from an EMBL/GenBank/DDBJ whole genome shotgun (WGS) entry which is preliminary data.</text>
</comment>
<gene>
    <name evidence="2" type="ORF">OIU74_005650</name>
</gene>
<protein>
    <submittedName>
        <fullName evidence="2">LACTOYLGLUTATHIONE LYASE/GLYOXALASE I FAMILY PROTEIN</fullName>
    </submittedName>
</protein>
<feature type="domain" description="Glyoxalase/fosfomycin resistance/dioxygenase" evidence="1">
    <location>
        <begin position="22"/>
        <end position="96"/>
    </location>
</feature>
<name>A0A9Q0UPZ1_9ROSI</name>